<gene>
    <name evidence="1" type="ORF">SAMN05421803_102261</name>
</gene>
<dbReference type="EMBL" id="FQZK01000002">
    <property type="protein sequence ID" value="SHI84036.1"/>
    <property type="molecule type" value="Genomic_DNA"/>
</dbReference>
<organism evidence="1 2">
    <name type="scientific">Nocardiopsis flavescens</name>
    <dbReference type="NCBI Taxonomy" id="758803"/>
    <lineage>
        <taxon>Bacteria</taxon>
        <taxon>Bacillati</taxon>
        <taxon>Actinomycetota</taxon>
        <taxon>Actinomycetes</taxon>
        <taxon>Streptosporangiales</taxon>
        <taxon>Nocardiopsidaceae</taxon>
        <taxon>Nocardiopsis</taxon>
    </lineage>
</organism>
<evidence type="ECO:0000313" key="2">
    <source>
        <dbReference type="Proteomes" id="UP000184452"/>
    </source>
</evidence>
<name>A0A1M6EEX4_9ACTN</name>
<dbReference type="AlphaFoldDB" id="A0A1M6EEX4"/>
<evidence type="ECO:0000313" key="1">
    <source>
        <dbReference type="EMBL" id="SHI84036.1"/>
    </source>
</evidence>
<accession>A0A1M6EEX4</accession>
<dbReference type="RefSeq" id="WP_073376076.1">
    <property type="nucleotide sequence ID" value="NZ_JBHVXD010000241.1"/>
</dbReference>
<dbReference type="STRING" id="758803.SAMN05421803_102261"/>
<keyword evidence="2" id="KW-1185">Reference proteome</keyword>
<dbReference type="Pfam" id="PF13560">
    <property type="entry name" value="HTH_31"/>
    <property type="match status" value="1"/>
</dbReference>
<proteinExistence type="predicted"/>
<protein>
    <recommendedName>
        <fullName evidence="3">Helix-turn-helix domain-containing protein</fullName>
    </recommendedName>
</protein>
<dbReference type="Proteomes" id="UP000184452">
    <property type="component" value="Unassembled WGS sequence"/>
</dbReference>
<sequence>MPKHLAHASLRPPLPFWNRRDVRRSLTERDAGTLFGLLRQHTGASQQVIGSAVDMAQPHVSAIMSGRRSVTALDTWMRVADGLEMPTQARRALGLADGPEKHDPVDFWTEPSLQHGELSPSTTTAGEIAEITLRDLMKRRDAFAVGGGLIAGAALTELVEHWLAPRPTRPVNGRNSIGELELERIEAATVCLRHWSERWRMGTRRKAVIGQLSEVSELVEYPQGAQVQSRLFAVMAELAKIVASMSFDSGDHATAQRYYGISLRALQQAGPEHRAYGVGVLADMARQMLDLHHPEDALDITRLALDKADSLGLPPVARSLLRTREAWSYAHMGRAEAFRRSVRQAEDLFDRGGEQPPLWARSFDRAELSGVIGARYRDLGRSQSEPGERRRYAERSAEYILRALESRGDHQEKGRAFDRIGLGRTYLVLGEPGASAASVRGVSASRSALGSGRVRRRLEDWHTEAASAHRHPDVAELREELSLTLLPLPRT</sequence>
<reference evidence="1 2" key="1">
    <citation type="submission" date="2016-11" db="EMBL/GenBank/DDBJ databases">
        <authorList>
            <person name="Jaros S."/>
            <person name="Januszkiewicz K."/>
            <person name="Wedrychowicz H."/>
        </authorList>
    </citation>
    <scope>NUCLEOTIDE SEQUENCE [LARGE SCALE GENOMIC DNA]</scope>
    <source>
        <strain evidence="1 2">CGMCC 4.5723</strain>
    </source>
</reference>
<dbReference type="OrthoDB" id="4522476at2"/>
<evidence type="ECO:0008006" key="3">
    <source>
        <dbReference type="Google" id="ProtNLM"/>
    </source>
</evidence>